<dbReference type="Pfam" id="PF02687">
    <property type="entry name" value="FtsX"/>
    <property type="match status" value="1"/>
</dbReference>
<dbReference type="PIRSF" id="PIRSF003097">
    <property type="entry name" value="FtsX"/>
    <property type="match status" value="1"/>
</dbReference>
<dbReference type="Pfam" id="PF18075">
    <property type="entry name" value="FtsX_ECD"/>
    <property type="match status" value="1"/>
</dbReference>
<dbReference type="GO" id="GO:0032153">
    <property type="term" value="C:cell division site"/>
    <property type="evidence" value="ECO:0007669"/>
    <property type="project" value="TreeGrafter"/>
</dbReference>
<dbReference type="EMBL" id="CP007268">
    <property type="protein sequence ID" value="AHK80313.1"/>
    <property type="molecule type" value="Genomic_DNA"/>
</dbReference>
<keyword evidence="7 12" id="KW-0132">Cell division</keyword>
<feature type="transmembrane region" description="Helical" evidence="13">
    <location>
        <begin position="194"/>
        <end position="213"/>
    </location>
</feature>
<dbReference type="InterPro" id="IPR003838">
    <property type="entry name" value="ABC3_permease_C"/>
</dbReference>
<dbReference type="HOGENOM" id="CLU_073546_0_0_6"/>
<keyword evidence="5 12" id="KW-1003">Cell membrane</keyword>
<keyword evidence="8 13" id="KW-0812">Transmembrane</keyword>
<evidence type="ECO:0000259" key="14">
    <source>
        <dbReference type="Pfam" id="PF02687"/>
    </source>
</evidence>
<reference evidence="17" key="2">
    <citation type="submission" date="2014-02" db="EMBL/GenBank/DDBJ databases">
        <title>Draft Genome Sequence of extremely halophilic bacteria Halorhodospira halochloris.</title>
        <authorList>
            <person name="Singh K.S."/>
        </authorList>
    </citation>
    <scope>NUCLEOTIDE SEQUENCE [LARGE SCALE GENOMIC DNA]</scope>
    <source>
        <strain evidence="17">A</strain>
    </source>
</reference>
<evidence type="ECO:0000256" key="10">
    <source>
        <dbReference type="ARBA" id="ARBA00023136"/>
    </source>
</evidence>
<comment type="similarity">
    <text evidence="2 12">Belongs to the ABC-4 integral membrane protein family. FtsX subfamily.</text>
</comment>
<organism evidence="16 17">
    <name type="scientific">Ectothiorhodospira haloalkaliphila</name>
    <dbReference type="NCBI Taxonomy" id="421628"/>
    <lineage>
        <taxon>Bacteria</taxon>
        <taxon>Pseudomonadati</taxon>
        <taxon>Pseudomonadota</taxon>
        <taxon>Gammaproteobacteria</taxon>
        <taxon>Chromatiales</taxon>
        <taxon>Ectothiorhodospiraceae</taxon>
        <taxon>Ectothiorhodospira</taxon>
    </lineage>
</organism>
<keyword evidence="11 12" id="KW-0131">Cell cycle</keyword>
<evidence type="ECO:0000256" key="9">
    <source>
        <dbReference type="ARBA" id="ARBA00022989"/>
    </source>
</evidence>
<dbReference type="PATRIC" id="fig|1354791.3.peg.428"/>
<dbReference type="GO" id="GO:0005886">
    <property type="term" value="C:plasma membrane"/>
    <property type="evidence" value="ECO:0007669"/>
    <property type="project" value="UniProtKB-SubCell"/>
</dbReference>
<proteinExistence type="inferred from homology"/>
<dbReference type="AlphaFoldDB" id="W8KMA4"/>
<dbReference type="Proteomes" id="UP000019442">
    <property type="component" value="Chromosome"/>
</dbReference>
<keyword evidence="10 12" id="KW-0472">Membrane</keyword>
<evidence type="ECO:0000256" key="2">
    <source>
        <dbReference type="ARBA" id="ARBA00007379"/>
    </source>
</evidence>
<comment type="subunit">
    <text evidence="3">Forms a membrane-associated complex with FtsE.</text>
</comment>
<evidence type="ECO:0000256" key="1">
    <source>
        <dbReference type="ARBA" id="ARBA00004429"/>
    </source>
</evidence>
<protein>
    <recommendedName>
        <fullName evidence="4 12">Cell division protein FtsX</fullName>
    </recommendedName>
</protein>
<sequence>MSSRSRRRLNRPTTHARFQAYGINHLRALVFSLGKLYRAPFSSLLTLLVIAIALTLPSILYLILVNLQQVTPQWDRTAQISVFLASSVADDDVPALATRLAQRADVATTEGITRDQALEEFRTHSGFGDAVDALGENPLPAVILVTPALDTQTPANLEALVASLNELAEVDSASLDMQWVQRLYAIMDTLERTTLILALLLGLGVILVVGNTIRLDVQNRREEIEVAKLVGATDAFIRRPFLYGGLWLGLGGALIALLIVATTRILLTYPVQDLAALYGGQYGIRGLTPTDSLTLLATGALLGLAGSWITVGRHLKHIEPS</sequence>
<reference evidence="16 17" key="1">
    <citation type="journal article" date="2014" name="J Genomics">
        <title>Draft Genome Sequence of the Extremely Halophilic Phototrophic Purple Sulfur Bacterium Halorhodospira halochloris.</title>
        <authorList>
            <person name="Singh K.S."/>
            <person name="Kirksey J."/>
            <person name="Hoff W.D."/>
            <person name="Deole R."/>
        </authorList>
    </citation>
    <scope>NUCLEOTIDE SEQUENCE [LARGE SCALE GENOMIC DNA]</scope>
    <source>
        <strain evidence="16 17">A</strain>
    </source>
</reference>
<dbReference type="Gene3D" id="3.30.70.3040">
    <property type="match status" value="1"/>
</dbReference>
<keyword evidence="17" id="KW-1185">Reference proteome</keyword>
<evidence type="ECO:0000256" key="6">
    <source>
        <dbReference type="ARBA" id="ARBA00022519"/>
    </source>
</evidence>
<evidence type="ECO:0000256" key="13">
    <source>
        <dbReference type="SAM" id="Phobius"/>
    </source>
</evidence>
<dbReference type="InterPro" id="IPR040690">
    <property type="entry name" value="FtsX_ECD"/>
</dbReference>
<dbReference type="PANTHER" id="PTHR47755:SF1">
    <property type="entry name" value="CELL DIVISION PROTEIN FTSX"/>
    <property type="match status" value="1"/>
</dbReference>
<feature type="domain" description="ABC3 transporter permease C-terminal" evidence="14">
    <location>
        <begin position="196"/>
        <end position="317"/>
    </location>
</feature>
<keyword evidence="9 13" id="KW-1133">Transmembrane helix</keyword>
<feature type="domain" description="FtsX extracellular" evidence="15">
    <location>
        <begin position="79"/>
        <end position="171"/>
    </location>
</feature>
<accession>W8KMA4</accession>
<gene>
    <name evidence="16" type="ORF">M911_15455</name>
</gene>
<evidence type="ECO:0000256" key="11">
    <source>
        <dbReference type="ARBA" id="ARBA00023306"/>
    </source>
</evidence>
<dbReference type="KEGG" id="hhc:M911_15455"/>
<dbReference type="OrthoDB" id="9813411at2"/>
<evidence type="ECO:0000313" key="17">
    <source>
        <dbReference type="Proteomes" id="UP000019442"/>
    </source>
</evidence>
<comment type="subcellular location">
    <subcellularLocation>
        <location evidence="1">Cell inner membrane</location>
        <topology evidence="1">Multi-pass membrane protein</topology>
    </subcellularLocation>
</comment>
<dbReference type="GO" id="GO:0051301">
    <property type="term" value="P:cell division"/>
    <property type="evidence" value="ECO:0007669"/>
    <property type="project" value="UniProtKB-KW"/>
</dbReference>
<evidence type="ECO:0000256" key="12">
    <source>
        <dbReference type="PIRNR" id="PIRNR003097"/>
    </source>
</evidence>
<dbReference type="InterPro" id="IPR004513">
    <property type="entry name" value="FtsX"/>
</dbReference>
<keyword evidence="6 12" id="KW-0997">Cell inner membrane</keyword>
<name>W8KMA4_9GAMM</name>
<dbReference type="InterPro" id="IPR047590">
    <property type="entry name" value="FtsX_proteobact-type"/>
</dbReference>
<dbReference type="RefSeq" id="WP_025282856.1">
    <property type="nucleotide sequence ID" value="NZ_CP007268.1"/>
</dbReference>
<feature type="transmembrane region" description="Helical" evidence="13">
    <location>
        <begin position="44"/>
        <end position="64"/>
    </location>
</feature>
<evidence type="ECO:0000256" key="7">
    <source>
        <dbReference type="ARBA" id="ARBA00022618"/>
    </source>
</evidence>
<evidence type="ECO:0000259" key="15">
    <source>
        <dbReference type="Pfam" id="PF18075"/>
    </source>
</evidence>
<comment type="function">
    <text evidence="12">Part of the ABC transporter FtsEX involved in cellular division.</text>
</comment>
<feature type="transmembrane region" description="Helical" evidence="13">
    <location>
        <begin position="246"/>
        <end position="267"/>
    </location>
</feature>
<evidence type="ECO:0000256" key="4">
    <source>
        <dbReference type="ARBA" id="ARBA00021907"/>
    </source>
</evidence>
<feature type="transmembrane region" description="Helical" evidence="13">
    <location>
        <begin position="292"/>
        <end position="311"/>
    </location>
</feature>
<dbReference type="NCBIfam" id="TIGR00439">
    <property type="entry name" value="FtsX_Gneg"/>
    <property type="match status" value="1"/>
</dbReference>
<evidence type="ECO:0000256" key="8">
    <source>
        <dbReference type="ARBA" id="ARBA00022692"/>
    </source>
</evidence>
<evidence type="ECO:0000256" key="3">
    <source>
        <dbReference type="ARBA" id="ARBA00011160"/>
    </source>
</evidence>
<evidence type="ECO:0000313" key="16">
    <source>
        <dbReference type="EMBL" id="AHK80313.1"/>
    </source>
</evidence>
<dbReference type="PANTHER" id="PTHR47755">
    <property type="entry name" value="CELL DIVISION PROTEIN FTSX"/>
    <property type="match status" value="1"/>
</dbReference>
<evidence type="ECO:0000256" key="5">
    <source>
        <dbReference type="ARBA" id="ARBA00022475"/>
    </source>
</evidence>